<name>A0A6C2D543_9RHOO</name>
<dbReference type="Pfam" id="PF00353">
    <property type="entry name" value="HemolysinCabind"/>
    <property type="match status" value="15"/>
</dbReference>
<evidence type="ECO:0000256" key="1">
    <source>
        <dbReference type="ARBA" id="ARBA00004613"/>
    </source>
</evidence>
<keyword evidence="2" id="KW-0964">Secreted</keyword>
<dbReference type="InterPro" id="IPR011049">
    <property type="entry name" value="Serralysin-like_metalloprot_C"/>
</dbReference>
<dbReference type="Gene3D" id="2.150.10.10">
    <property type="entry name" value="Serralysin-like metalloprotease, C-terminal"/>
    <property type="match status" value="9"/>
</dbReference>
<dbReference type="InterPro" id="IPR018511">
    <property type="entry name" value="Hemolysin-typ_Ca-bd_CS"/>
</dbReference>
<evidence type="ECO:0000313" key="3">
    <source>
        <dbReference type="EMBL" id="TYC61688.1"/>
    </source>
</evidence>
<evidence type="ECO:0000313" key="4">
    <source>
        <dbReference type="Proteomes" id="UP000389128"/>
    </source>
</evidence>
<dbReference type="GO" id="GO:0005576">
    <property type="term" value="C:extracellular region"/>
    <property type="evidence" value="ECO:0007669"/>
    <property type="project" value="UniProtKB-SubCell"/>
</dbReference>
<dbReference type="Proteomes" id="UP000389128">
    <property type="component" value="Unassembled WGS sequence"/>
</dbReference>
<comment type="subcellular location">
    <subcellularLocation>
        <location evidence="1">Secreted</location>
    </subcellularLocation>
</comment>
<proteinExistence type="predicted"/>
<dbReference type="SUPFAM" id="SSF51120">
    <property type="entry name" value="beta-Roll"/>
    <property type="match status" value="8"/>
</dbReference>
<dbReference type="Gene3D" id="2.160.20.160">
    <property type="match status" value="1"/>
</dbReference>
<feature type="non-terminal residue" evidence="3">
    <location>
        <position position="1"/>
    </location>
</feature>
<evidence type="ECO:0000256" key="2">
    <source>
        <dbReference type="ARBA" id="ARBA00022525"/>
    </source>
</evidence>
<dbReference type="PROSITE" id="PS00330">
    <property type="entry name" value="HEMOLYSIN_CALCIUM"/>
    <property type="match status" value="13"/>
</dbReference>
<dbReference type="PRINTS" id="PR00313">
    <property type="entry name" value="CABNDNGRPT"/>
</dbReference>
<dbReference type="GO" id="GO:0005509">
    <property type="term" value="F:calcium ion binding"/>
    <property type="evidence" value="ECO:0007669"/>
    <property type="project" value="InterPro"/>
</dbReference>
<dbReference type="PANTHER" id="PTHR38340:SF1">
    <property type="entry name" value="S-LAYER PROTEIN"/>
    <property type="match status" value="1"/>
</dbReference>
<dbReference type="OrthoDB" id="9047490at2"/>
<comment type="caution">
    <text evidence="3">The sequence shown here is derived from an EMBL/GenBank/DDBJ whole genome shotgun (WGS) entry which is preliminary data.</text>
</comment>
<organism evidence="3 4">
    <name type="scientific">Zoogloea oleivorans</name>
    <dbReference type="NCBI Taxonomy" id="1552750"/>
    <lineage>
        <taxon>Bacteria</taxon>
        <taxon>Pseudomonadati</taxon>
        <taxon>Pseudomonadota</taxon>
        <taxon>Betaproteobacteria</taxon>
        <taxon>Rhodocyclales</taxon>
        <taxon>Zoogloeaceae</taxon>
        <taxon>Zoogloea</taxon>
    </lineage>
</organism>
<dbReference type="InterPro" id="IPR050557">
    <property type="entry name" value="RTX_toxin/Mannuronan_C5-epim"/>
</dbReference>
<protein>
    <recommendedName>
        <fullName evidence="5">Calcium-binding protein</fullName>
    </recommendedName>
</protein>
<gene>
    <name evidence="3" type="ORF">ETQ85_03275</name>
</gene>
<evidence type="ECO:0008006" key="5">
    <source>
        <dbReference type="Google" id="ProtNLM"/>
    </source>
</evidence>
<dbReference type="PANTHER" id="PTHR38340">
    <property type="entry name" value="S-LAYER PROTEIN"/>
    <property type="match status" value="1"/>
</dbReference>
<reference evidence="3 4" key="1">
    <citation type="submission" date="2019-01" db="EMBL/GenBank/DDBJ databases">
        <title>Zoogloea oleivorans genome sequencing and assembly.</title>
        <authorList>
            <person name="Tancsics A."/>
            <person name="Farkas M."/>
            <person name="Kriszt B."/>
            <person name="Maroti G."/>
            <person name="Horvath B."/>
        </authorList>
    </citation>
    <scope>NUCLEOTIDE SEQUENCE [LARGE SCALE GENOMIC DNA]</scope>
    <source>
        <strain evidence="3 4">Buc</strain>
    </source>
</reference>
<dbReference type="EMBL" id="SDKK01000002">
    <property type="protein sequence ID" value="TYC61688.1"/>
    <property type="molecule type" value="Genomic_DNA"/>
</dbReference>
<accession>A0A6C2D543</accession>
<sequence>CIGLLAGGKKLSDGTWKSTDGRFVYSLVANAAGQKDLNVMADSGVLRVRNYISGQLGIVLDAVEGQKAAGAGTNENDRLINTQGSGLVQAAGLAGNDLLVGAADSTGEWFDGGPGRDMLIGRMGNDTLSGGADADLIIGGNGSDVIDGGAGNDLILNGTRYKRAGSGSVVDHNAFTWNKPWLIYAPYWQWGSPTGATLRFKEAGSELIGWSWDVTMQTGAPDNNFGFTEDTYLPADSLALVGSDTILAGAGADMIAGSGGDDLIDGGGDDDLISGLEGNERILGGSGNDQIAGNEGKDLIDGGSGLDTLWGGIGADSIFGSDGADQIFGDFGVAPGIGADRYALSGNDFISGGEGDDLLSGDGGADTVFGDSGNDEIVGDEIGLDVIYHGNDELYGGSGGDTLYGLGGSDSLFGGADDDFLFGDSNTAESIPLVAQGNDLLDGGDGNDQLVGDAGSDTLIGGAGRDTLSGGDGDDVYVFEKGDFAVDASKVAETILDSGGEDTLVVQGYRADELFLFKMADVPGVVVLGSQGGEALALPFAGSGIVERIFIRNQGDGVSPASKVLVQQMSVSAASEPSSAKGVSNFWVQGYTVIPNMELFGRSPFAMSWYGYENANDTFYGGMVDDYLFGNSGNDELYGQGGRDTLLGAAGDDLLVGGAGNDSMVGGDGLDVYRFDAGFGLDVIDSSITKTGFEDVIRFGPGISITDVFFYRSGSNLDIFLDPENRVTISGFFQGDTVSGTPSGQIEFDDGVGLGYSEVLSKFGVDAGDIFSFGSSGNDQILIVDISEGKHITFAFEGDDVIEGSRAKHDTLYGGEGDDTIYGDSYLELFDNTGVEEEPSAVDKSDYLLGDEGNDELYGCGGEDTLDGGAGNDLLWGGKGNDKYVINVRGGSDTIDNWGRIATDTSTDVLDFGDEIKAEDIVLIRLGDDLKVVDRDARFEVVISNAFFGGASLNSNRCVDEFHFGGGVAGGGIVWTLPQLNSKVTYSTPDDDVIILSKGFWAVNAGSGDDVVWGSVNADTIYGDAGNDSLHGEYGADSLVGGSGNDVYWVSNPGAERGAFWDKYYEDTVVENPDEGIDTLIPNTYSAELPENVENLIVYQIRQDSFTYTNEVGSAHWFVGNSKDNLIDVSAVARVATAMQIALNGKGGADTLVGGDHNEVYYVHSNLDVVLEKGVGVDGRQLSVDAVESEVGIVLPENVENLTLRTDRTRGVGNSLNNLLMGRGECTLEGLSGDDTYYIPASGMVLEGEGEGFDVVNLIREPDCYSDSNAYALYNLSDFRNVEVLSVDVGDSPCLIGTDRNDRLSGKGWGVTVVGGAGDDRIFGESTIGSMLDGGDGNDYLESSHSAIFSGWSRPSGVVLGGRGEDKIVVIGTDDTVDGGEGNDLITLDGVAPTVRFGMGSGYDRIVSSGTWLRIELGANIRVGDFSLSRVDGQIILVLTDGSRLDILGAVPSIRFGTGVIWESRAVEVILAGGVFLEGGLGGDILNGEEGADSLWGNDGDDSLFGYDGMDSLIGDLGNDVIWGGEGDDFLEGGAGADFLGGGQGNDLLGNP</sequence>
<dbReference type="InterPro" id="IPR001343">
    <property type="entry name" value="Hemolysn_Ca-bd"/>
</dbReference>
<keyword evidence="4" id="KW-1185">Reference proteome</keyword>